<dbReference type="EMBL" id="CP115541">
    <property type="protein sequence ID" value="WNH51257.1"/>
    <property type="molecule type" value="Genomic_DNA"/>
</dbReference>
<dbReference type="InterPro" id="IPR010621">
    <property type="entry name" value="DUF1214"/>
</dbReference>
<gene>
    <name evidence="4" type="ORF">PDM29_12870</name>
</gene>
<dbReference type="Gene3D" id="2.60.120.600">
    <property type="entry name" value="Domain of unknown function DUF1214, C-terminal domain"/>
    <property type="match status" value="1"/>
</dbReference>
<organism evidence="4 5">
    <name type="scientific">Stenotrophomonas oahuensis</name>
    <dbReference type="NCBI Taxonomy" id="3003271"/>
    <lineage>
        <taxon>Bacteria</taxon>
        <taxon>Pseudomonadati</taxon>
        <taxon>Pseudomonadota</taxon>
        <taxon>Gammaproteobacteria</taxon>
        <taxon>Lysobacterales</taxon>
        <taxon>Lysobacteraceae</taxon>
        <taxon>Stenotrophomonas</taxon>
    </lineage>
</organism>
<dbReference type="Proteomes" id="UP001302072">
    <property type="component" value="Chromosome"/>
</dbReference>
<feature type="domain" description="DUF1254" evidence="3">
    <location>
        <begin position="96"/>
        <end position="179"/>
    </location>
</feature>
<dbReference type="Pfam" id="PF06863">
    <property type="entry name" value="DUF1254"/>
    <property type="match status" value="1"/>
</dbReference>
<feature type="region of interest" description="Disordered" evidence="1">
    <location>
        <begin position="21"/>
        <end position="65"/>
    </location>
</feature>
<dbReference type="PANTHER" id="PTHR36509:SF2">
    <property type="entry name" value="BLL3101 PROTEIN"/>
    <property type="match status" value="1"/>
</dbReference>
<dbReference type="InterPro" id="IPR037050">
    <property type="entry name" value="DUF1254_sf"/>
</dbReference>
<dbReference type="PROSITE" id="PS51257">
    <property type="entry name" value="PROKAR_LIPOPROTEIN"/>
    <property type="match status" value="1"/>
</dbReference>
<feature type="compositionally biased region" description="Pro residues" evidence="1">
    <location>
        <begin position="48"/>
        <end position="58"/>
    </location>
</feature>
<reference evidence="4 5" key="1">
    <citation type="submission" date="2022-12" db="EMBL/GenBank/DDBJ databases">
        <title>Two new species, Stenotrophomonas aracearum and Stenotrophomonas oahuensis, isolated from Anthurium (Araceae family) in Hawaii.</title>
        <authorList>
            <person name="Chunag S.C."/>
            <person name="Dobhal S."/>
            <person name="Alvarez A."/>
            <person name="Arif M."/>
        </authorList>
    </citation>
    <scope>NUCLEOTIDE SEQUENCE [LARGE SCALE GENOMIC DNA]</scope>
    <source>
        <strain evidence="4 5">A5586</strain>
    </source>
</reference>
<name>A0ABY9YK57_9GAMM</name>
<dbReference type="InterPro" id="IPR037049">
    <property type="entry name" value="DUF1214_C_sf"/>
</dbReference>
<evidence type="ECO:0000256" key="1">
    <source>
        <dbReference type="SAM" id="MobiDB-lite"/>
    </source>
</evidence>
<proteinExistence type="predicted"/>
<dbReference type="Gene3D" id="2.60.40.1610">
    <property type="entry name" value="Domain of unknown function DUF1254"/>
    <property type="match status" value="1"/>
</dbReference>
<feature type="compositionally biased region" description="Low complexity" evidence="1">
    <location>
        <begin position="29"/>
        <end position="47"/>
    </location>
</feature>
<feature type="domain" description="DUF1214" evidence="2">
    <location>
        <begin position="282"/>
        <end position="366"/>
    </location>
</feature>
<dbReference type="SUPFAM" id="SSF160935">
    <property type="entry name" value="VPA0735-like"/>
    <property type="match status" value="1"/>
</dbReference>
<dbReference type="RefSeq" id="WP_311190508.1">
    <property type="nucleotide sequence ID" value="NZ_CP115541.1"/>
</dbReference>
<accession>A0ABY9YK57</accession>
<evidence type="ECO:0000259" key="2">
    <source>
        <dbReference type="Pfam" id="PF06742"/>
    </source>
</evidence>
<sequence>MRRWIALFVFAALSVGCGSRDEAQPAPVAAEPTEQSPAAATPAARAPAPAPVPAPAERPPVLTADGAQVVTPANFVRAESDRYMANLAKESGGPGKMVHRREPASIENQSVIRLNRDTLYSSAVFDLDAGPVTITLPDAGDRFQSLMVVNQDHYAWTEYGAGAHSFDRQKAGTRYVVAGVRTLVNPADPADVEAVHRLQDAITVAQPGGPGQLDLPKWDAASQDKVRDALLGLAATSPDFQHAFGQKDEVDPVAHLIATAAGWGGNPDKDATYLGVAPPRNDGKTVYRLRVKDVPVDAFWSVSVYNAKGYYEKNALGAYSLNNLTAVKDPDGTVTIQFGGCDGKVPNCLPTVPGWNYTVRLYRPQQAILDGSWTFPAAEPVV</sequence>
<evidence type="ECO:0000313" key="5">
    <source>
        <dbReference type="Proteomes" id="UP001302072"/>
    </source>
</evidence>
<dbReference type="InterPro" id="IPR010679">
    <property type="entry name" value="DUF1254"/>
</dbReference>
<protein>
    <submittedName>
        <fullName evidence="4">DUF1254 domain-containing protein</fullName>
    </submittedName>
</protein>
<dbReference type="PANTHER" id="PTHR36509">
    <property type="entry name" value="BLL3101 PROTEIN"/>
    <property type="match status" value="1"/>
</dbReference>
<dbReference type="Pfam" id="PF06742">
    <property type="entry name" value="DUF1214"/>
    <property type="match status" value="1"/>
</dbReference>
<keyword evidence="5" id="KW-1185">Reference proteome</keyword>
<evidence type="ECO:0000259" key="3">
    <source>
        <dbReference type="Pfam" id="PF06863"/>
    </source>
</evidence>
<evidence type="ECO:0000313" key="4">
    <source>
        <dbReference type="EMBL" id="WNH51257.1"/>
    </source>
</evidence>